<proteinExistence type="predicted"/>
<keyword evidence="5 8" id="KW-0812">Transmembrane</keyword>
<dbReference type="PANTHER" id="PTHR35011">
    <property type="entry name" value="2,3-DIKETO-L-GULONATE TRAP TRANSPORTER SMALL PERMEASE PROTEIN YIAM"/>
    <property type="match status" value="1"/>
</dbReference>
<keyword evidence="6 8" id="KW-1133">Transmembrane helix</keyword>
<feature type="domain" description="Tripartite ATP-independent periplasmic transporters DctQ component" evidence="9">
    <location>
        <begin position="5"/>
        <end position="130"/>
    </location>
</feature>
<comment type="caution">
    <text evidence="10">The sequence shown here is derived from an EMBL/GenBank/DDBJ whole genome shotgun (WGS) entry which is preliminary data.</text>
</comment>
<dbReference type="EMBL" id="BARS01014894">
    <property type="protein sequence ID" value="GAF97872.1"/>
    <property type="molecule type" value="Genomic_DNA"/>
</dbReference>
<keyword evidence="3" id="KW-1003">Cell membrane</keyword>
<evidence type="ECO:0000256" key="1">
    <source>
        <dbReference type="ARBA" id="ARBA00004429"/>
    </source>
</evidence>
<evidence type="ECO:0000256" key="8">
    <source>
        <dbReference type="SAM" id="Phobius"/>
    </source>
</evidence>
<comment type="subcellular location">
    <subcellularLocation>
        <location evidence="1">Cell inner membrane</location>
        <topology evidence="1">Multi-pass membrane protein</topology>
    </subcellularLocation>
</comment>
<evidence type="ECO:0000256" key="4">
    <source>
        <dbReference type="ARBA" id="ARBA00022519"/>
    </source>
</evidence>
<feature type="transmembrane region" description="Helical" evidence="8">
    <location>
        <begin position="25"/>
        <end position="46"/>
    </location>
</feature>
<dbReference type="GO" id="GO:0005886">
    <property type="term" value="C:plasma membrane"/>
    <property type="evidence" value="ECO:0007669"/>
    <property type="project" value="UniProtKB-SubCell"/>
</dbReference>
<dbReference type="AlphaFoldDB" id="X0UBW1"/>
<keyword evidence="2" id="KW-0813">Transport</keyword>
<dbReference type="PANTHER" id="PTHR35011:SF2">
    <property type="entry name" value="2,3-DIKETO-L-GULONATE TRAP TRANSPORTER SMALL PERMEASE PROTEIN YIAM"/>
    <property type="match status" value="1"/>
</dbReference>
<protein>
    <recommendedName>
        <fullName evidence="9">Tripartite ATP-independent periplasmic transporters DctQ component domain-containing protein</fullName>
    </recommendedName>
</protein>
<dbReference type="Pfam" id="PF04290">
    <property type="entry name" value="DctQ"/>
    <property type="match status" value="1"/>
</dbReference>
<evidence type="ECO:0000256" key="7">
    <source>
        <dbReference type="ARBA" id="ARBA00023136"/>
    </source>
</evidence>
<reference evidence="10" key="1">
    <citation type="journal article" date="2014" name="Front. Microbiol.">
        <title>High frequency of phylogenetically diverse reductive dehalogenase-homologous genes in deep subseafloor sedimentary metagenomes.</title>
        <authorList>
            <person name="Kawai M."/>
            <person name="Futagami T."/>
            <person name="Toyoda A."/>
            <person name="Takaki Y."/>
            <person name="Nishi S."/>
            <person name="Hori S."/>
            <person name="Arai W."/>
            <person name="Tsubouchi T."/>
            <person name="Morono Y."/>
            <person name="Uchiyama I."/>
            <person name="Ito T."/>
            <person name="Fujiyama A."/>
            <person name="Inagaki F."/>
            <person name="Takami H."/>
        </authorList>
    </citation>
    <scope>NUCLEOTIDE SEQUENCE</scope>
    <source>
        <strain evidence="10">Expedition CK06-06</strain>
    </source>
</reference>
<dbReference type="InterPro" id="IPR055348">
    <property type="entry name" value="DctQ"/>
</dbReference>
<feature type="transmembrane region" description="Helical" evidence="8">
    <location>
        <begin position="109"/>
        <end position="130"/>
    </location>
</feature>
<evidence type="ECO:0000313" key="10">
    <source>
        <dbReference type="EMBL" id="GAF97872.1"/>
    </source>
</evidence>
<evidence type="ECO:0000256" key="6">
    <source>
        <dbReference type="ARBA" id="ARBA00022989"/>
    </source>
</evidence>
<dbReference type="InterPro" id="IPR007387">
    <property type="entry name" value="TRAP_DctQ"/>
</dbReference>
<evidence type="ECO:0000259" key="9">
    <source>
        <dbReference type="Pfam" id="PF04290"/>
    </source>
</evidence>
<keyword evidence="4" id="KW-0997">Cell inner membrane</keyword>
<gene>
    <name evidence="10" type="ORF">S01H1_24740</name>
</gene>
<sequence length="140" mass="16469">TFIVMFSVFVLQIFYRYILNNPLTWTYEVTVLGFLWTTLLGACYVKRLHSHISFDLVYYNRTPKGKMIFRLIGNGLVVIGCIISLFPTYKYLLDMHIERTPVIRIPFSVAFLPVIIFFILIFSHSVYDIIIDIAKFKNKE</sequence>
<keyword evidence="7 8" id="KW-0472">Membrane</keyword>
<evidence type="ECO:0000256" key="5">
    <source>
        <dbReference type="ARBA" id="ARBA00022692"/>
    </source>
</evidence>
<evidence type="ECO:0000256" key="2">
    <source>
        <dbReference type="ARBA" id="ARBA00022448"/>
    </source>
</evidence>
<feature type="non-terminal residue" evidence="10">
    <location>
        <position position="1"/>
    </location>
</feature>
<dbReference type="GO" id="GO:0015740">
    <property type="term" value="P:C4-dicarboxylate transport"/>
    <property type="evidence" value="ECO:0007669"/>
    <property type="project" value="TreeGrafter"/>
</dbReference>
<evidence type="ECO:0000256" key="3">
    <source>
        <dbReference type="ARBA" id="ARBA00022475"/>
    </source>
</evidence>
<feature type="transmembrane region" description="Helical" evidence="8">
    <location>
        <begin position="67"/>
        <end position="89"/>
    </location>
</feature>
<name>X0UBW1_9ZZZZ</name>
<dbReference type="GO" id="GO:0022857">
    <property type="term" value="F:transmembrane transporter activity"/>
    <property type="evidence" value="ECO:0007669"/>
    <property type="project" value="TreeGrafter"/>
</dbReference>
<accession>X0UBW1</accession>
<organism evidence="10">
    <name type="scientific">marine sediment metagenome</name>
    <dbReference type="NCBI Taxonomy" id="412755"/>
    <lineage>
        <taxon>unclassified sequences</taxon>
        <taxon>metagenomes</taxon>
        <taxon>ecological metagenomes</taxon>
    </lineage>
</organism>